<evidence type="ECO:0000313" key="3">
    <source>
        <dbReference type="EMBL" id="KAJ5525457.1"/>
    </source>
</evidence>
<keyword evidence="2" id="KW-0472">Membrane</keyword>
<dbReference type="AlphaFoldDB" id="A0AAD6GAT7"/>
<gene>
    <name evidence="3" type="ORF">N7494_012107</name>
</gene>
<protein>
    <submittedName>
        <fullName evidence="3">Uncharacterized protein</fullName>
    </submittedName>
</protein>
<feature type="transmembrane region" description="Helical" evidence="2">
    <location>
        <begin position="209"/>
        <end position="231"/>
    </location>
</feature>
<comment type="caution">
    <text evidence="3">The sequence shown here is derived from an EMBL/GenBank/DDBJ whole genome shotgun (WGS) entry which is preliminary data.</text>
</comment>
<feature type="transmembrane region" description="Helical" evidence="2">
    <location>
        <begin position="73"/>
        <end position="97"/>
    </location>
</feature>
<keyword evidence="4" id="KW-1185">Reference proteome</keyword>
<dbReference type="EMBL" id="JAQIZZ010000008">
    <property type="protein sequence ID" value="KAJ5525457.1"/>
    <property type="molecule type" value="Genomic_DNA"/>
</dbReference>
<sequence>MEEIPESILLHPVQTRHTETSSQDGHTLFDDPSDENGLPAENIVSQAGQVRNPANPVQTLLPPQARLLSSSWYILYLVLGYVGLTLFSWVVICILSVRPITAKHYGVWIWNGQNNGYGWTAPGYFHSLYVRNERWYRAAQIIQSIITVFTIPLTSTVCSSAAVIYIQRRKGLSLLQMMTLADKGWNDLRTYGRTFPYFATDAWKRYGSFFLLLAMFANILGAVISPLQAVFLSSTITKTPTWPSEVLFILDIPDQFKHLSDDDYDDNFVVVMTRSALTSATNTQQQAQLWQGGKVSCAFTAGVEELPISCEYGGAKFEDLADLSDPFLAQLPSGYNTGLIRQFAPRINSSAHYENISAEAFPKNCDQIDGAFFIDYTNTTYDYYTWGVQACMPTNVTSSPWKSTRDRQDFTEELYLNITLINYDYIQYGSDGDLVNSMFFKVTLNTTGGYFELPNYMNGGSAGFLLDKDPNSLCGNDCEIQGFENNIYDHDDKSKRKRRDLIVSEDESLPLETVQNKGPLLTIALALFGDGSFIQVRQAYPQTFASLETNTTVSGLYPQYTDTCKDLAPLSLLISDMDCIFTDDGGANASDLNEVVAKWINNFNDPDTMKPVFNAAAFLANQVWMNNNIEQSFMTLTVNYDMGADTKIPVISRAGVILISTLLGLDVFILLSLATYAWWSPRWTRYMDSWAMMRIGASLTEDAPLLVSREEDKVKALEGIPGWIGDKSEEHEQVGTLALGGLRTLVSKRGQLFNGFDVDKDQRLYNERVEAQAYFACRHAQNMPAAQEP</sequence>
<evidence type="ECO:0000256" key="2">
    <source>
        <dbReference type="SAM" id="Phobius"/>
    </source>
</evidence>
<feature type="region of interest" description="Disordered" evidence="1">
    <location>
        <begin position="14"/>
        <end position="35"/>
    </location>
</feature>
<dbReference type="Proteomes" id="UP001220324">
    <property type="component" value="Unassembled WGS sequence"/>
</dbReference>
<keyword evidence="2" id="KW-1133">Transmembrane helix</keyword>
<reference evidence="3 4" key="1">
    <citation type="journal article" date="2023" name="IMA Fungus">
        <title>Comparative genomic study of the Penicillium genus elucidates a diverse pangenome and 15 lateral gene transfer events.</title>
        <authorList>
            <person name="Petersen C."/>
            <person name="Sorensen T."/>
            <person name="Nielsen M.R."/>
            <person name="Sondergaard T.E."/>
            <person name="Sorensen J.L."/>
            <person name="Fitzpatrick D.A."/>
            <person name="Frisvad J.C."/>
            <person name="Nielsen K.L."/>
        </authorList>
    </citation>
    <scope>NUCLEOTIDE SEQUENCE [LARGE SCALE GENOMIC DNA]</scope>
    <source>
        <strain evidence="3 4">IBT 35679</strain>
    </source>
</reference>
<feature type="transmembrane region" description="Helical" evidence="2">
    <location>
        <begin position="656"/>
        <end position="679"/>
    </location>
</feature>
<evidence type="ECO:0000256" key="1">
    <source>
        <dbReference type="SAM" id="MobiDB-lite"/>
    </source>
</evidence>
<evidence type="ECO:0000313" key="4">
    <source>
        <dbReference type="Proteomes" id="UP001220324"/>
    </source>
</evidence>
<proteinExistence type="predicted"/>
<name>A0AAD6GAT7_9EURO</name>
<organism evidence="3 4">
    <name type="scientific">Penicillium frequentans</name>
    <dbReference type="NCBI Taxonomy" id="3151616"/>
    <lineage>
        <taxon>Eukaryota</taxon>
        <taxon>Fungi</taxon>
        <taxon>Dikarya</taxon>
        <taxon>Ascomycota</taxon>
        <taxon>Pezizomycotina</taxon>
        <taxon>Eurotiomycetes</taxon>
        <taxon>Eurotiomycetidae</taxon>
        <taxon>Eurotiales</taxon>
        <taxon>Aspergillaceae</taxon>
        <taxon>Penicillium</taxon>
    </lineage>
</organism>
<feature type="transmembrane region" description="Helical" evidence="2">
    <location>
        <begin position="141"/>
        <end position="166"/>
    </location>
</feature>
<keyword evidence="2" id="KW-0812">Transmembrane</keyword>
<accession>A0AAD6GAT7</accession>